<dbReference type="CDD" id="cd00751">
    <property type="entry name" value="thiolase"/>
    <property type="match status" value="1"/>
</dbReference>
<dbReference type="Gene3D" id="3.40.47.10">
    <property type="match status" value="2"/>
</dbReference>
<dbReference type="Pfam" id="PF00108">
    <property type="entry name" value="Thiolase_N"/>
    <property type="match status" value="1"/>
</dbReference>
<protein>
    <submittedName>
        <fullName evidence="8">Thiolase family protein</fullName>
    </submittedName>
</protein>
<name>A0A9Q3ZGB1_9GAMM</name>
<dbReference type="EMBL" id="JAJVKT010000029">
    <property type="protein sequence ID" value="MCE7510736.1"/>
    <property type="molecule type" value="Genomic_DNA"/>
</dbReference>
<dbReference type="RefSeq" id="WP_022996635.1">
    <property type="nucleotide sequence ID" value="NZ_CP102389.1"/>
</dbReference>
<dbReference type="PANTHER" id="PTHR43365:SF1">
    <property type="entry name" value="ACETYL-COA C-ACYLTRANSFERASE"/>
    <property type="match status" value="1"/>
</dbReference>
<evidence type="ECO:0000313" key="9">
    <source>
        <dbReference type="Proteomes" id="UP001107961"/>
    </source>
</evidence>
<dbReference type="InterPro" id="IPR020613">
    <property type="entry name" value="Thiolase_CS"/>
</dbReference>
<dbReference type="InterPro" id="IPR016039">
    <property type="entry name" value="Thiolase-like"/>
</dbReference>
<dbReference type="NCBIfam" id="TIGR01930">
    <property type="entry name" value="AcCoA-C-Actrans"/>
    <property type="match status" value="1"/>
</dbReference>
<dbReference type="PROSITE" id="PS00737">
    <property type="entry name" value="THIOLASE_2"/>
    <property type="match status" value="1"/>
</dbReference>
<dbReference type="Proteomes" id="UP001107961">
    <property type="component" value="Unassembled WGS sequence"/>
</dbReference>
<dbReference type="PANTHER" id="PTHR43365">
    <property type="entry name" value="BLR7806 PROTEIN"/>
    <property type="match status" value="1"/>
</dbReference>
<dbReference type="PIRSF" id="PIRSF000429">
    <property type="entry name" value="Ac-CoA_Ac_transf"/>
    <property type="match status" value="1"/>
</dbReference>
<dbReference type="Pfam" id="PF02803">
    <property type="entry name" value="Thiolase_C"/>
    <property type="match status" value="1"/>
</dbReference>
<evidence type="ECO:0000256" key="1">
    <source>
        <dbReference type="ARBA" id="ARBA00010982"/>
    </source>
</evidence>
<evidence type="ECO:0000256" key="4">
    <source>
        <dbReference type="PIRSR" id="PIRSR000429-1"/>
    </source>
</evidence>
<evidence type="ECO:0000259" key="7">
    <source>
        <dbReference type="Pfam" id="PF02803"/>
    </source>
</evidence>
<dbReference type="GO" id="GO:0003988">
    <property type="term" value="F:acetyl-CoA C-acyltransferase activity"/>
    <property type="evidence" value="ECO:0007669"/>
    <property type="project" value="UniProtKB-ARBA"/>
</dbReference>
<dbReference type="InterPro" id="IPR002155">
    <property type="entry name" value="Thiolase"/>
</dbReference>
<dbReference type="GeneID" id="94684876"/>
<comment type="similarity">
    <text evidence="1 5">Belongs to the thiolase-like superfamily. Thiolase family.</text>
</comment>
<proteinExistence type="inferred from homology"/>
<organism evidence="8 9">
    <name type="scientific">Alloalcanivorax xenomutans</name>
    <dbReference type="NCBI Taxonomy" id="1094342"/>
    <lineage>
        <taxon>Bacteria</taxon>
        <taxon>Pseudomonadati</taxon>
        <taxon>Pseudomonadota</taxon>
        <taxon>Gammaproteobacteria</taxon>
        <taxon>Oceanospirillales</taxon>
        <taxon>Alcanivoracaceae</taxon>
        <taxon>Alloalcanivorax</taxon>
    </lineage>
</organism>
<dbReference type="AlphaFoldDB" id="A0A9Q3ZGB1"/>
<evidence type="ECO:0000259" key="6">
    <source>
        <dbReference type="Pfam" id="PF00108"/>
    </source>
</evidence>
<dbReference type="InterPro" id="IPR020616">
    <property type="entry name" value="Thiolase_N"/>
</dbReference>
<gene>
    <name evidence="8" type="ORF">LZG35_19030</name>
</gene>
<feature type="domain" description="Thiolase N-terminal" evidence="6">
    <location>
        <begin position="6"/>
        <end position="264"/>
    </location>
</feature>
<evidence type="ECO:0000313" key="8">
    <source>
        <dbReference type="EMBL" id="MCE7510736.1"/>
    </source>
</evidence>
<feature type="domain" description="Thiolase C-terminal" evidence="7">
    <location>
        <begin position="271"/>
        <end position="393"/>
    </location>
</feature>
<reference evidence="8" key="1">
    <citation type="submission" date="2022-01" db="EMBL/GenBank/DDBJ databases">
        <authorList>
            <person name="Karlyshev A.V."/>
            <person name="Jaspars M."/>
        </authorList>
    </citation>
    <scope>NUCLEOTIDE SEQUENCE</scope>
    <source>
        <strain evidence="8">AGSA3-2</strain>
    </source>
</reference>
<evidence type="ECO:0000256" key="2">
    <source>
        <dbReference type="ARBA" id="ARBA00022679"/>
    </source>
</evidence>
<keyword evidence="2 5" id="KW-0808">Transferase</keyword>
<feature type="active site" description="Acyl-thioester intermediate" evidence="4">
    <location>
        <position position="92"/>
    </location>
</feature>
<comment type="caution">
    <text evidence="8">The sequence shown here is derived from an EMBL/GenBank/DDBJ whole genome shotgun (WGS) entry which is preliminary data.</text>
</comment>
<feature type="active site" description="Proton acceptor" evidence="4">
    <location>
        <position position="380"/>
    </location>
</feature>
<dbReference type="InterPro" id="IPR020617">
    <property type="entry name" value="Thiolase_C"/>
</dbReference>
<dbReference type="SUPFAM" id="SSF53901">
    <property type="entry name" value="Thiolase-like"/>
    <property type="match status" value="2"/>
</dbReference>
<keyword evidence="3 5" id="KW-0012">Acyltransferase</keyword>
<evidence type="ECO:0000256" key="3">
    <source>
        <dbReference type="ARBA" id="ARBA00023315"/>
    </source>
</evidence>
<feature type="active site" description="Proton acceptor" evidence="4">
    <location>
        <position position="350"/>
    </location>
</feature>
<keyword evidence="9" id="KW-1185">Reference proteome</keyword>
<sequence>MTEAAVIVDALRTPMGRGKPDGGLAGLHPVDLLAALLKETVQRHDIDPGLVDDVMIGCVSQSGEQSATPGRMALLAAGFPEHVPSTTIDRKCGSSQQAVHFAAQSIMAGANQLVIAGGVESMSRVPMGSARMGQDPFGQGVQQRYAPGLVSQGVAAELVTSRYQLDRETLDQYAAQSHQRAAAHREAGAFRDEIVPVTLPDGRVLSEDETIRPATTAERLSELRPSFQDDALKQRFPEINWSITAGNASQITDGASALLIMSESLANKLGLKPLARFVSFDVCGDSPLTMLTAPIPSSKRALQKAGMSVDQIDHFEVNEAFAPVPLAWRKELDADPQRLNPRGGAIALGHPLGASGARLMTTLVHALGQNGQRYGLQTMCEAGGMANTTIIERL</sequence>
<accession>A0A9Q3ZGB1</accession>
<evidence type="ECO:0000256" key="5">
    <source>
        <dbReference type="RuleBase" id="RU003557"/>
    </source>
</evidence>